<name>A0ABV1VR84_9ACTN</name>
<evidence type="ECO:0000256" key="1">
    <source>
        <dbReference type="SAM" id="MobiDB-lite"/>
    </source>
</evidence>
<sequence>MFLGFDDGTRLSIEPDPDYESWNLTGSGTDPVLVGPGGETDWQH</sequence>
<reference evidence="2 3" key="1">
    <citation type="submission" date="2024-06" db="EMBL/GenBank/DDBJ databases">
        <title>The Natural Products Discovery Center: Release of the First 8490 Sequenced Strains for Exploring Actinobacteria Biosynthetic Diversity.</title>
        <authorList>
            <person name="Kalkreuter E."/>
            <person name="Kautsar S.A."/>
            <person name="Yang D."/>
            <person name="Bader C.D."/>
            <person name="Teijaro C.N."/>
            <person name="Fluegel L."/>
            <person name="Davis C.M."/>
            <person name="Simpson J.R."/>
            <person name="Lauterbach L."/>
            <person name="Steele A.D."/>
            <person name="Gui C."/>
            <person name="Meng S."/>
            <person name="Li G."/>
            <person name="Viehrig K."/>
            <person name="Ye F."/>
            <person name="Su P."/>
            <person name="Kiefer A.F."/>
            <person name="Nichols A."/>
            <person name="Cepeda A.J."/>
            <person name="Yan W."/>
            <person name="Fan B."/>
            <person name="Jiang Y."/>
            <person name="Adhikari A."/>
            <person name="Zheng C.-J."/>
            <person name="Schuster L."/>
            <person name="Cowan T.M."/>
            <person name="Smanski M.J."/>
            <person name="Chevrette M.G."/>
            <person name="De Carvalho L.P.S."/>
            <person name="Shen B."/>
        </authorList>
    </citation>
    <scope>NUCLEOTIDE SEQUENCE [LARGE SCALE GENOMIC DNA]</scope>
    <source>
        <strain evidence="2 3">NPDC000632</strain>
    </source>
</reference>
<dbReference type="InterPro" id="IPR046179">
    <property type="entry name" value="DUF6188"/>
</dbReference>
<evidence type="ECO:0000313" key="2">
    <source>
        <dbReference type="EMBL" id="MER6908976.1"/>
    </source>
</evidence>
<dbReference type="Pfam" id="PF19686">
    <property type="entry name" value="DUF6188"/>
    <property type="match status" value="1"/>
</dbReference>
<organism evidence="2 3">
    <name type="scientific">Streptomyces flaveolus</name>
    <dbReference type="NCBI Taxonomy" id="67297"/>
    <lineage>
        <taxon>Bacteria</taxon>
        <taxon>Bacillati</taxon>
        <taxon>Actinomycetota</taxon>
        <taxon>Actinomycetes</taxon>
        <taxon>Kitasatosporales</taxon>
        <taxon>Streptomycetaceae</taxon>
        <taxon>Streptomyces</taxon>
    </lineage>
</organism>
<comment type="caution">
    <text evidence="2">The sequence shown here is derived from an EMBL/GenBank/DDBJ whole genome shotgun (WGS) entry which is preliminary data.</text>
</comment>
<proteinExistence type="predicted"/>
<accession>A0ABV1VR84</accession>
<dbReference type="RefSeq" id="WP_350722544.1">
    <property type="nucleotide sequence ID" value="NZ_JBEPCO010000036.1"/>
</dbReference>
<dbReference type="EMBL" id="JBEPCV010000055">
    <property type="protein sequence ID" value="MER6908976.1"/>
    <property type="molecule type" value="Genomic_DNA"/>
</dbReference>
<dbReference type="Proteomes" id="UP001490330">
    <property type="component" value="Unassembled WGS sequence"/>
</dbReference>
<feature type="region of interest" description="Disordered" evidence="1">
    <location>
        <begin position="1"/>
        <end position="44"/>
    </location>
</feature>
<gene>
    <name evidence="2" type="ORF">ABT322_35635</name>
</gene>
<keyword evidence="3" id="KW-1185">Reference proteome</keyword>
<evidence type="ECO:0000313" key="3">
    <source>
        <dbReference type="Proteomes" id="UP001490330"/>
    </source>
</evidence>
<protein>
    <submittedName>
        <fullName evidence="2">DUF6188 family protein</fullName>
    </submittedName>
</protein>